<reference evidence="2" key="1">
    <citation type="submission" date="2020-11" db="EMBL/GenBank/DDBJ databases">
        <authorList>
            <consortium name="DOE Joint Genome Institute"/>
            <person name="Ahrendt S."/>
            <person name="Riley R."/>
            <person name="Andreopoulos W."/>
            <person name="Labutti K."/>
            <person name="Pangilinan J."/>
            <person name="Ruiz-Duenas F.J."/>
            <person name="Barrasa J.M."/>
            <person name="Sanchez-Garcia M."/>
            <person name="Camarero S."/>
            <person name="Miyauchi S."/>
            <person name="Serrano A."/>
            <person name="Linde D."/>
            <person name="Babiker R."/>
            <person name="Drula E."/>
            <person name="Ayuso-Fernandez I."/>
            <person name="Pacheco R."/>
            <person name="Padilla G."/>
            <person name="Ferreira P."/>
            <person name="Barriuso J."/>
            <person name="Kellner H."/>
            <person name="Castanera R."/>
            <person name="Alfaro M."/>
            <person name="Ramirez L."/>
            <person name="Pisabarro A.G."/>
            <person name="Kuo A."/>
            <person name="Tritt A."/>
            <person name="Lipzen A."/>
            <person name="He G."/>
            <person name="Yan M."/>
            <person name="Ng V."/>
            <person name="Cullen D."/>
            <person name="Martin F."/>
            <person name="Rosso M.-N."/>
            <person name="Henrissat B."/>
            <person name="Hibbett D."/>
            <person name="Martinez A.T."/>
            <person name="Grigoriev I.V."/>
        </authorList>
    </citation>
    <scope>NUCLEOTIDE SEQUENCE</scope>
    <source>
        <strain evidence="2">AH 40177</strain>
    </source>
</reference>
<dbReference type="EMBL" id="JADNRY010000020">
    <property type="protein sequence ID" value="KAF9073091.1"/>
    <property type="molecule type" value="Genomic_DNA"/>
</dbReference>
<protein>
    <submittedName>
        <fullName evidence="2">Uncharacterized protein</fullName>
    </submittedName>
</protein>
<dbReference type="AlphaFoldDB" id="A0A9P5Q118"/>
<evidence type="ECO:0000313" key="2">
    <source>
        <dbReference type="EMBL" id="KAF9073091.1"/>
    </source>
</evidence>
<accession>A0A9P5Q118</accession>
<feature type="compositionally biased region" description="Basic residues" evidence="1">
    <location>
        <begin position="49"/>
        <end position="62"/>
    </location>
</feature>
<feature type="region of interest" description="Disordered" evidence="1">
    <location>
        <begin position="38"/>
        <end position="62"/>
    </location>
</feature>
<name>A0A9P5Q118_9AGAR</name>
<comment type="caution">
    <text evidence="2">The sequence shown here is derived from an EMBL/GenBank/DDBJ whole genome shotgun (WGS) entry which is preliminary data.</text>
</comment>
<sequence length="357" mass="40473">MSSQSQTPGFIKQRENRQRINHPSPTLTVHFFLMTRPSKVSTRSEKRPSSTRHHHDFNKSRSRPVKAVSSDFCNVECTLGMKEAAIKKMLERKQRLLDDPWILTKGEFGPRLVQCAACKQCIRLDPRRQYYTTPWYKHVFRCARIRAHYFNDGQHMPYETLKAEVGYDDAQKIMEDIETGVHFHLTSDPKYRPKRTTNNPTPRARSSGTSTSRSPSRSISPDAFAEPTTPSSSGSSSASTGDRAIGVLPPRYKPKRTGNRPTLRAPSSSTSPSQSVSRSISPDAFSEPTTPSSSGSTSASPRESSYDELDDVPFEETLAYQIGLNLARMRAEYMPTFVDDERRPYLYSSYTYTRTYD</sequence>
<feature type="region of interest" description="Disordered" evidence="1">
    <location>
        <begin position="184"/>
        <end position="311"/>
    </location>
</feature>
<gene>
    <name evidence="2" type="ORF">BDP27DRAFT_1487799</name>
</gene>
<evidence type="ECO:0000313" key="3">
    <source>
        <dbReference type="Proteomes" id="UP000772434"/>
    </source>
</evidence>
<proteinExistence type="predicted"/>
<organism evidence="2 3">
    <name type="scientific">Rhodocollybia butyracea</name>
    <dbReference type="NCBI Taxonomy" id="206335"/>
    <lineage>
        <taxon>Eukaryota</taxon>
        <taxon>Fungi</taxon>
        <taxon>Dikarya</taxon>
        <taxon>Basidiomycota</taxon>
        <taxon>Agaricomycotina</taxon>
        <taxon>Agaricomycetes</taxon>
        <taxon>Agaricomycetidae</taxon>
        <taxon>Agaricales</taxon>
        <taxon>Marasmiineae</taxon>
        <taxon>Omphalotaceae</taxon>
        <taxon>Rhodocollybia</taxon>
    </lineage>
</organism>
<dbReference type="OrthoDB" id="2855464at2759"/>
<keyword evidence="3" id="KW-1185">Reference proteome</keyword>
<feature type="compositionally biased region" description="Low complexity" evidence="1">
    <location>
        <begin position="266"/>
        <end position="303"/>
    </location>
</feature>
<feature type="compositionally biased region" description="Low complexity" evidence="1">
    <location>
        <begin position="200"/>
        <end position="241"/>
    </location>
</feature>
<evidence type="ECO:0000256" key="1">
    <source>
        <dbReference type="SAM" id="MobiDB-lite"/>
    </source>
</evidence>
<dbReference type="Proteomes" id="UP000772434">
    <property type="component" value="Unassembled WGS sequence"/>
</dbReference>
<feature type="region of interest" description="Disordered" evidence="1">
    <location>
        <begin position="1"/>
        <end position="26"/>
    </location>
</feature>